<evidence type="ECO:0000259" key="5">
    <source>
        <dbReference type="PROSITE" id="PS50931"/>
    </source>
</evidence>
<dbReference type="InterPro" id="IPR036390">
    <property type="entry name" value="WH_DNA-bd_sf"/>
</dbReference>
<dbReference type="Gene3D" id="3.40.190.290">
    <property type="match status" value="1"/>
</dbReference>
<keyword evidence="2" id="KW-0805">Transcription regulation</keyword>
<feature type="domain" description="HTH lysR-type" evidence="5">
    <location>
        <begin position="1"/>
        <end position="58"/>
    </location>
</feature>
<evidence type="ECO:0000313" key="7">
    <source>
        <dbReference type="Proteomes" id="UP000032668"/>
    </source>
</evidence>
<evidence type="ECO:0000256" key="1">
    <source>
        <dbReference type="ARBA" id="ARBA00009437"/>
    </source>
</evidence>
<dbReference type="GO" id="GO:0003700">
    <property type="term" value="F:DNA-binding transcription factor activity"/>
    <property type="evidence" value="ECO:0007669"/>
    <property type="project" value="InterPro"/>
</dbReference>
<dbReference type="FunFam" id="1.10.10.10:FF:000001">
    <property type="entry name" value="LysR family transcriptional regulator"/>
    <property type="match status" value="1"/>
</dbReference>
<dbReference type="Gene3D" id="1.10.10.10">
    <property type="entry name" value="Winged helix-like DNA-binding domain superfamily/Winged helix DNA-binding domain"/>
    <property type="match status" value="1"/>
</dbReference>
<dbReference type="EMBL" id="BANC01000162">
    <property type="protein sequence ID" value="GAN82136.1"/>
    <property type="molecule type" value="Genomic_DNA"/>
</dbReference>
<dbReference type="InterPro" id="IPR005119">
    <property type="entry name" value="LysR_subst-bd"/>
</dbReference>
<dbReference type="GO" id="GO:0005829">
    <property type="term" value="C:cytosol"/>
    <property type="evidence" value="ECO:0007669"/>
    <property type="project" value="TreeGrafter"/>
</dbReference>
<dbReference type="RefSeq" id="WP_048880527.1">
    <property type="nucleotide sequence ID" value="NZ_BANC01000162.1"/>
</dbReference>
<dbReference type="Proteomes" id="UP000032668">
    <property type="component" value="Unassembled WGS sequence"/>
</dbReference>
<keyword evidence="3" id="KW-0238">DNA-binding</keyword>
<proteinExistence type="inferred from homology"/>
<sequence>MDLRTLTIFTEVVRYNGFTEAARNVHATQSTVSKAVKQLEDTLGVTLLDRVGRRINLTAAGEIVHRRALAILAERTNMVNELDELRGLSRGQLRLGLPAIGADSLFAPSFTAYHRQYPGISLQLVEGGCRFLEDRLRAGDVELAGLLQPVSAAFEWRAIRCEPIVALVSHQHPLATRGAVALRDLADEPFILFEEGFTMNSIVGDACLRTGFSPRVAARSSQVSFVVELAAAGLGVGFLPRLIALQHEHEGTALLTLSDTALLWDMALAWRRGAYLSQAARAWVEMVVG</sequence>
<dbReference type="SUPFAM" id="SSF53850">
    <property type="entry name" value="Periplasmic binding protein-like II"/>
    <property type="match status" value="1"/>
</dbReference>
<dbReference type="SUPFAM" id="SSF46785">
    <property type="entry name" value="Winged helix' DNA-binding domain"/>
    <property type="match status" value="1"/>
</dbReference>
<comment type="similarity">
    <text evidence="1">Belongs to the LysR transcriptional regulatory family.</text>
</comment>
<dbReference type="InterPro" id="IPR036388">
    <property type="entry name" value="WH-like_DNA-bd_sf"/>
</dbReference>
<comment type="caution">
    <text evidence="6">The sequence shown here is derived from an EMBL/GenBank/DDBJ whole genome shotgun (WGS) entry which is preliminary data.</text>
</comment>
<organism evidence="6 7">
    <name type="scientific">Acidocella aminolytica 101 = DSM 11237</name>
    <dbReference type="NCBI Taxonomy" id="1120923"/>
    <lineage>
        <taxon>Bacteria</taxon>
        <taxon>Pseudomonadati</taxon>
        <taxon>Pseudomonadota</taxon>
        <taxon>Alphaproteobacteria</taxon>
        <taxon>Acetobacterales</taxon>
        <taxon>Acidocellaceae</taxon>
        <taxon>Acidocella</taxon>
    </lineage>
</organism>
<dbReference type="PROSITE" id="PS50931">
    <property type="entry name" value="HTH_LYSR"/>
    <property type="match status" value="1"/>
</dbReference>
<dbReference type="PANTHER" id="PTHR30419">
    <property type="entry name" value="HTH-TYPE TRANSCRIPTIONAL REGULATOR YBHD"/>
    <property type="match status" value="1"/>
</dbReference>
<evidence type="ECO:0000256" key="2">
    <source>
        <dbReference type="ARBA" id="ARBA00023015"/>
    </source>
</evidence>
<gene>
    <name evidence="6" type="ORF">Aam_165_003</name>
</gene>
<protein>
    <submittedName>
        <fullName evidence="6">Transcriptional regulator LysR</fullName>
    </submittedName>
</protein>
<dbReference type="Pfam" id="PF00126">
    <property type="entry name" value="HTH_1"/>
    <property type="match status" value="1"/>
</dbReference>
<dbReference type="CDD" id="cd08438">
    <property type="entry name" value="PBP2_CidR"/>
    <property type="match status" value="1"/>
</dbReference>
<dbReference type="PANTHER" id="PTHR30419:SF8">
    <property type="entry name" value="NITROGEN ASSIMILATION TRANSCRIPTIONAL ACTIVATOR-RELATED"/>
    <property type="match status" value="1"/>
</dbReference>
<dbReference type="Pfam" id="PF03466">
    <property type="entry name" value="LysR_substrate"/>
    <property type="match status" value="1"/>
</dbReference>
<accession>A0A0D6PL92</accession>
<keyword evidence="7" id="KW-1185">Reference proteome</keyword>
<dbReference type="InterPro" id="IPR050950">
    <property type="entry name" value="HTH-type_LysR_regulators"/>
</dbReference>
<reference evidence="6 7" key="1">
    <citation type="submission" date="2012-11" db="EMBL/GenBank/DDBJ databases">
        <title>Whole genome sequence of Acidocella aminolytica 101 = DSM 11237.</title>
        <authorList>
            <person name="Azuma Y."/>
            <person name="Higashiura N."/>
            <person name="Hirakawa H."/>
            <person name="Matsushita K."/>
        </authorList>
    </citation>
    <scope>NUCLEOTIDE SEQUENCE [LARGE SCALE GENOMIC DNA]</scope>
    <source>
        <strain evidence="7">101 / DSM 11237</strain>
    </source>
</reference>
<keyword evidence="4" id="KW-0804">Transcription</keyword>
<dbReference type="PRINTS" id="PR00039">
    <property type="entry name" value="HTHLYSR"/>
</dbReference>
<evidence type="ECO:0000256" key="3">
    <source>
        <dbReference type="ARBA" id="ARBA00023125"/>
    </source>
</evidence>
<dbReference type="OrthoDB" id="9811588at2"/>
<evidence type="ECO:0000313" key="6">
    <source>
        <dbReference type="EMBL" id="GAN82136.1"/>
    </source>
</evidence>
<dbReference type="STRING" id="1120923.SAMN02746095_02487"/>
<dbReference type="GO" id="GO:0003677">
    <property type="term" value="F:DNA binding"/>
    <property type="evidence" value="ECO:0007669"/>
    <property type="project" value="UniProtKB-KW"/>
</dbReference>
<name>A0A0D6PL92_9PROT</name>
<dbReference type="AlphaFoldDB" id="A0A0D6PL92"/>
<dbReference type="InterPro" id="IPR000847">
    <property type="entry name" value="LysR_HTH_N"/>
</dbReference>
<evidence type="ECO:0000256" key="4">
    <source>
        <dbReference type="ARBA" id="ARBA00023163"/>
    </source>
</evidence>